<dbReference type="Proteomes" id="UP000218209">
    <property type="component" value="Unassembled WGS sequence"/>
</dbReference>
<reference evidence="2 3" key="1">
    <citation type="submission" date="2017-03" db="EMBL/GenBank/DDBJ databases">
        <title>WGS assembly of Porphyra umbilicalis.</title>
        <authorList>
            <person name="Brawley S.H."/>
            <person name="Blouin N.A."/>
            <person name="Ficko-Blean E."/>
            <person name="Wheeler G.L."/>
            <person name="Lohr M."/>
            <person name="Goodson H.V."/>
            <person name="Jenkins J.W."/>
            <person name="Blaby-Haas C.E."/>
            <person name="Helliwell K.E."/>
            <person name="Chan C."/>
            <person name="Marriage T."/>
            <person name="Bhattacharya D."/>
            <person name="Klein A.S."/>
            <person name="Badis Y."/>
            <person name="Brodie J."/>
            <person name="Cao Y."/>
            <person name="Collen J."/>
            <person name="Dittami S.M."/>
            <person name="Gachon C.M."/>
            <person name="Green B.R."/>
            <person name="Karpowicz S."/>
            <person name="Kim J.W."/>
            <person name="Kudahl U."/>
            <person name="Lin S."/>
            <person name="Michel G."/>
            <person name="Mittag M."/>
            <person name="Olson B.J."/>
            <person name="Pangilinan J."/>
            <person name="Peng Y."/>
            <person name="Qiu H."/>
            <person name="Shu S."/>
            <person name="Singer J.T."/>
            <person name="Smith A.G."/>
            <person name="Sprecher B.N."/>
            <person name="Wagner V."/>
            <person name="Wang W."/>
            <person name="Wang Z.-Y."/>
            <person name="Yan J."/>
            <person name="Yarish C."/>
            <person name="Zoeuner-Riek S."/>
            <person name="Zhuang Y."/>
            <person name="Zou Y."/>
            <person name="Lindquist E.A."/>
            <person name="Grimwood J."/>
            <person name="Barry K."/>
            <person name="Rokhsar D.S."/>
            <person name="Schmutz J."/>
            <person name="Stiller J.W."/>
            <person name="Grossman A.R."/>
            <person name="Prochnik S.E."/>
        </authorList>
    </citation>
    <scope>NUCLEOTIDE SEQUENCE [LARGE SCALE GENOMIC DNA]</scope>
    <source>
        <strain evidence="2">4086291</strain>
    </source>
</reference>
<proteinExistence type="predicted"/>
<keyword evidence="3" id="KW-1185">Reference proteome</keyword>
<name>A0A1X6NZI7_PORUM</name>
<evidence type="ECO:0000313" key="3">
    <source>
        <dbReference type="Proteomes" id="UP000218209"/>
    </source>
</evidence>
<gene>
    <name evidence="2" type="ORF">BU14_0314s0015</name>
</gene>
<dbReference type="AlphaFoldDB" id="A0A1X6NZI7"/>
<evidence type="ECO:0008006" key="4">
    <source>
        <dbReference type="Google" id="ProtNLM"/>
    </source>
</evidence>
<dbReference type="InterPro" id="IPR011010">
    <property type="entry name" value="DNA_brk_join_enz"/>
</dbReference>
<accession>A0A1X6NZI7</accession>
<dbReference type="SUPFAM" id="SSF47823">
    <property type="entry name" value="lambda integrase-like, N-terminal domain"/>
    <property type="match status" value="1"/>
</dbReference>
<dbReference type="Gene3D" id="1.10.150.130">
    <property type="match status" value="1"/>
</dbReference>
<protein>
    <recommendedName>
        <fullName evidence="4">Tyr recombinase domain-containing protein</fullName>
    </recommendedName>
</protein>
<dbReference type="InterPro" id="IPR010998">
    <property type="entry name" value="Integrase_recombinase_N"/>
</dbReference>
<dbReference type="EMBL" id="KV918968">
    <property type="protein sequence ID" value="OSX74012.1"/>
    <property type="molecule type" value="Genomic_DNA"/>
</dbReference>
<evidence type="ECO:0000313" key="2">
    <source>
        <dbReference type="EMBL" id="OSX74012.1"/>
    </source>
</evidence>
<organism evidence="2 3">
    <name type="scientific">Porphyra umbilicalis</name>
    <name type="common">Purple laver</name>
    <name type="synonym">Red alga</name>
    <dbReference type="NCBI Taxonomy" id="2786"/>
    <lineage>
        <taxon>Eukaryota</taxon>
        <taxon>Rhodophyta</taxon>
        <taxon>Bangiophyceae</taxon>
        <taxon>Bangiales</taxon>
        <taxon>Bangiaceae</taxon>
        <taxon>Porphyra</taxon>
    </lineage>
</organism>
<keyword evidence="1" id="KW-0238">DNA-binding</keyword>
<dbReference type="GO" id="GO:0003677">
    <property type="term" value="F:DNA binding"/>
    <property type="evidence" value="ECO:0007669"/>
    <property type="project" value="UniProtKB-KW"/>
</dbReference>
<dbReference type="SUPFAM" id="SSF56349">
    <property type="entry name" value="DNA breaking-rejoining enzymes"/>
    <property type="match status" value="1"/>
</dbReference>
<sequence>MDGMRAPVHSRGPTAAAASWTRACRVLGVHRFGAGAGGETAAQLQSLALAESTKGNYANKWMAFVAFCQASGYTYLPATTETVACYLGFIFERGTVAPGTLQSYLTPVNAVHALMQMERPAIGPLLIALRHGYARAYVNLTGGLRCKRLPLPAAVLLRFAHLGLTTADAGLRRRLAGLVMTGLTFSRPGGGANLRRKDVTLTGDNIKVQIIDYKHGARTDRERILIDVPRRGDGKHDAPFRLVHMHMSAVGMATADGDQPCFSPVGDLRALPTEVATVWMREALYLLDVHPPDGGMYAGHSLRAGAATGYRAIGGELDACAQLMGMKDKSTDVVSAAYVDALAVADDAARELYDRFLRAQR</sequence>
<evidence type="ECO:0000256" key="1">
    <source>
        <dbReference type="ARBA" id="ARBA00023125"/>
    </source>
</evidence>